<dbReference type="EMBL" id="CABWKQ010000027">
    <property type="protein sequence ID" value="VWX37633.1"/>
    <property type="molecule type" value="Genomic_DNA"/>
</dbReference>
<name>A0A653IG88_9BACL</name>
<protein>
    <submittedName>
        <fullName evidence="1">CRISPR-associated protein Cas2</fullName>
    </submittedName>
</protein>
<sequence>MRRLLILTVGKTHTGKSTFARTLAEQLPNSLIIDQDHHATFLNTHYPRLVPTRGTNNVKHALTRFVSSVAIERTDAHLIVCNANLSRVNRLCLLNEQYPPTVFHRIIVFFDVSDATALNRIKQSDRSSVVIRGELTYETLIQKQVVEPPEADEADQLYVIRESNDVNSVIQQIKQRQSVK</sequence>
<accession>A0A653IG88</accession>
<proteinExistence type="predicted"/>
<evidence type="ECO:0000313" key="1">
    <source>
        <dbReference type="EMBL" id="VWX37633.1"/>
    </source>
</evidence>
<dbReference type="Gene3D" id="3.40.50.300">
    <property type="entry name" value="P-loop containing nucleotide triphosphate hydrolases"/>
    <property type="match status" value="1"/>
</dbReference>
<dbReference type="AlphaFoldDB" id="A0A653IG88"/>
<gene>
    <name evidence="1" type="ORF">EXIGUO9Y_330057</name>
</gene>
<evidence type="ECO:0000313" key="2">
    <source>
        <dbReference type="Proteomes" id="UP000439752"/>
    </source>
</evidence>
<dbReference type="SUPFAM" id="SSF52540">
    <property type="entry name" value="P-loop containing nucleoside triphosphate hydrolases"/>
    <property type="match status" value="1"/>
</dbReference>
<dbReference type="Pfam" id="PF13671">
    <property type="entry name" value="AAA_33"/>
    <property type="match status" value="1"/>
</dbReference>
<dbReference type="RefSeq" id="WP_159173616.1">
    <property type="nucleotide sequence ID" value="NZ_LR732312.1"/>
</dbReference>
<dbReference type="InterPro" id="IPR027417">
    <property type="entry name" value="P-loop_NTPase"/>
</dbReference>
<organism evidence="1 2">
    <name type="scientific">Exiguobacterium oxidotolerans</name>
    <dbReference type="NCBI Taxonomy" id="223958"/>
    <lineage>
        <taxon>Bacteria</taxon>
        <taxon>Bacillati</taxon>
        <taxon>Bacillota</taxon>
        <taxon>Bacilli</taxon>
        <taxon>Bacillales</taxon>
        <taxon>Bacillales Family XII. Incertae Sedis</taxon>
        <taxon>Exiguobacterium</taxon>
    </lineage>
</organism>
<dbReference type="Proteomes" id="UP000439752">
    <property type="component" value="Unassembled WGS sequence"/>
</dbReference>
<keyword evidence="2" id="KW-1185">Reference proteome</keyword>
<reference evidence="1 2" key="1">
    <citation type="submission" date="2019-10" db="EMBL/GenBank/DDBJ databases">
        <authorList>
            <person name="Karimi E."/>
        </authorList>
    </citation>
    <scope>NUCLEOTIDE SEQUENCE [LARGE SCALE GENOMIC DNA]</scope>
    <source>
        <strain evidence="1">Exiguobacterium sp. 9Y</strain>
    </source>
</reference>